<dbReference type="PANTHER" id="PTHR15907">
    <property type="entry name" value="DUF614 FAMILY PROTEIN-RELATED"/>
    <property type="match status" value="1"/>
</dbReference>
<organism evidence="2 3">
    <name type="scientific">Umbra pygmaea</name>
    <name type="common">Eastern mudminnow</name>
    <dbReference type="NCBI Taxonomy" id="75934"/>
    <lineage>
        <taxon>Eukaryota</taxon>
        <taxon>Metazoa</taxon>
        <taxon>Chordata</taxon>
        <taxon>Craniata</taxon>
        <taxon>Vertebrata</taxon>
        <taxon>Euteleostomi</taxon>
        <taxon>Actinopterygii</taxon>
        <taxon>Neopterygii</taxon>
        <taxon>Teleostei</taxon>
        <taxon>Protacanthopterygii</taxon>
        <taxon>Esociformes</taxon>
        <taxon>Umbridae</taxon>
        <taxon>Umbra</taxon>
    </lineage>
</organism>
<protein>
    <submittedName>
        <fullName evidence="2">Uncharacterized protein</fullName>
    </submittedName>
</protein>
<proteinExistence type="inferred from homology"/>
<dbReference type="Pfam" id="PF04749">
    <property type="entry name" value="PLAC8"/>
    <property type="match status" value="1"/>
</dbReference>
<sequence>MINHPSSYSSEVNSEAAIMTNKMVIQQPRAFAQTMTSNQWSSEICDCTDDMSMCCFAFWCFPCFTCITAKEFGECLCLPLLDYFGMNVSLAMRSTMRQRYGIEGTMCKDCACSFFCLPCSWCQMKREMKIRNQPITLIHANRA</sequence>
<comment type="caution">
    <text evidence="2">The sequence shown here is derived from an EMBL/GenBank/DDBJ whole genome shotgun (WGS) entry which is preliminary data.</text>
</comment>
<evidence type="ECO:0000313" key="3">
    <source>
        <dbReference type="Proteomes" id="UP001557470"/>
    </source>
</evidence>
<name>A0ABD0WFS5_UMBPY</name>
<gene>
    <name evidence="2" type="ORF">UPYG_G00239250</name>
</gene>
<reference evidence="2 3" key="1">
    <citation type="submission" date="2024-06" db="EMBL/GenBank/DDBJ databases">
        <authorList>
            <person name="Pan Q."/>
            <person name="Wen M."/>
            <person name="Jouanno E."/>
            <person name="Zahm M."/>
            <person name="Klopp C."/>
            <person name="Cabau C."/>
            <person name="Louis A."/>
            <person name="Berthelot C."/>
            <person name="Parey E."/>
            <person name="Roest Crollius H."/>
            <person name="Montfort J."/>
            <person name="Robinson-Rechavi M."/>
            <person name="Bouchez O."/>
            <person name="Lampietro C."/>
            <person name="Lopez Roques C."/>
            <person name="Donnadieu C."/>
            <person name="Postlethwait J."/>
            <person name="Bobe J."/>
            <person name="Verreycken H."/>
            <person name="Guiguen Y."/>
        </authorList>
    </citation>
    <scope>NUCLEOTIDE SEQUENCE [LARGE SCALE GENOMIC DNA]</scope>
    <source>
        <strain evidence="2">Up_M1</strain>
        <tissue evidence="2">Testis</tissue>
    </source>
</reference>
<keyword evidence="3" id="KW-1185">Reference proteome</keyword>
<dbReference type="NCBIfam" id="TIGR01571">
    <property type="entry name" value="A_thal_Cys_rich"/>
    <property type="match status" value="1"/>
</dbReference>
<dbReference type="AlphaFoldDB" id="A0ABD0WFS5"/>
<evidence type="ECO:0000313" key="2">
    <source>
        <dbReference type="EMBL" id="KAL0970240.1"/>
    </source>
</evidence>
<dbReference type="EMBL" id="JAGEUA010000007">
    <property type="protein sequence ID" value="KAL0970240.1"/>
    <property type="molecule type" value="Genomic_DNA"/>
</dbReference>
<dbReference type="Proteomes" id="UP001557470">
    <property type="component" value="Unassembled WGS sequence"/>
</dbReference>
<comment type="similarity">
    <text evidence="1">Belongs to the cornifelin family.</text>
</comment>
<evidence type="ECO:0000256" key="1">
    <source>
        <dbReference type="ARBA" id="ARBA00009024"/>
    </source>
</evidence>
<dbReference type="InterPro" id="IPR006461">
    <property type="entry name" value="PLAC_motif_containing"/>
</dbReference>
<accession>A0ABD0WFS5</accession>